<dbReference type="PANTHER" id="PTHR46401:SF2">
    <property type="entry name" value="GLYCOSYLTRANSFERASE WBBK-RELATED"/>
    <property type="match status" value="1"/>
</dbReference>
<dbReference type="PANTHER" id="PTHR46401">
    <property type="entry name" value="GLYCOSYLTRANSFERASE WBBK-RELATED"/>
    <property type="match status" value="1"/>
</dbReference>
<proteinExistence type="predicted"/>
<keyword evidence="1" id="KW-0808">Transferase</keyword>
<evidence type="ECO:0000259" key="2">
    <source>
        <dbReference type="Pfam" id="PF00534"/>
    </source>
</evidence>
<dbReference type="InterPro" id="IPR001296">
    <property type="entry name" value="Glyco_trans_1"/>
</dbReference>
<evidence type="ECO:0000313" key="5">
    <source>
        <dbReference type="Proteomes" id="UP001193035"/>
    </source>
</evidence>
<evidence type="ECO:0000259" key="3">
    <source>
        <dbReference type="Pfam" id="PF13439"/>
    </source>
</evidence>
<accession>A0ABY2WX17</accession>
<feature type="domain" description="Glycosyltransferase subfamily 4-like N-terminal" evidence="3">
    <location>
        <begin position="16"/>
        <end position="177"/>
    </location>
</feature>
<keyword evidence="5" id="KW-1185">Reference proteome</keyword>
<dbReference type="EMBL" id="VCPD01000004">
    <property type="protein sequence ID" value="TMV07050.1"/>
    <property type="molecule type" value="Genomic_DNA"/>
</dbReference>
<name>A0ABY2WX17_9RHOB</name>
<dbReference type="Pfam" id="PF00534">
    <property type="entry name" value="Glycos_transf_1"/>
    <property type="match status" value="1"/>
</dbReference>
<gene>
    <name evidence="4" type="ORF">FGK63_13130</name>
</gene>
<comment type="caution">
    <text evidence="4">The sequence shown here is derived from an EMBL/GenBank/DDBJ whole genome shotgun (WGS) entry which is preliminary data.</text>
</comment>
<evidence type="ECO:0000256" key="1">
    <source>
        <dbReference type="ARBA" id="ARBA00022679"/>
    </source>
</evidence>
<dbReference type="Pfam" id="PF13439">
    <property type="entry name" value="Glyco_transf_4"/>
    <property type="match status" value="1"/>
</dbReference>
<dbReference type="Proteomes" id="UP001193035">
    <property type="component" value="Unassembled WGS sequence"/>
</dbReference>
<dbReference type="CDD" id="cd03809">
    <property type="entry name" value="GT4_MtfB-like"/>
    <property type="match status" value="1"/>
</dbReference>
<evidence type="ECO:0000313" key="4">
    <source>
        <dbReference type="EMBL" id="TMV07050.1"/>
    </source>
</evidence>
<dbReference type="InterPro" id="IPR028098">
    <property type="entry name" value="Glyco_trans_4-like_N"/>
</dbReference>
<dbReference type="RefSeq" id="WP_138842937.1">
    <property type="nucleotide sequence ID" value="NZ_VCPD01000004.1"/>
</dbReference>
<protein>
    <submittedName>
        <fullName evidence="4">Glycosyltransferase family 4 protein</fullName>
    </submittedName>
</protein>
<reference evidence="4 5" key="1">
    <citation type="submission" date="2019-05" db="EMBL/GenBank/DDBJ databases">
        <title>Ruegeria sp. nov., isolated from tidal flat.</title>
        <authorList>
            <person name="Kim W."/>
        </authorList>
    </citation>
    <scope>NUCLEOTIDE SEQUENCE [LARGE SCALE GENOMIC DNA]</scope>
    <source>
        <strain evidence="4 5">CAU 1488</strain>
    </source>
</reference>
<feature type="domain" description="Glycosyl transferase family 1" evidence="2">
    <location>
        <begin position="196"/>
        <end position="364"/>
    </location>
</feature>
<organism evidence="4 5">
    <name type="scientific">Ruegeria sediminis</name>
    <dbReference type="NCBI Taxonomy" id="2583820"/>
    <lineage>
        <taxon>Bacteria</taxon>
        <taxon>Pseudomonadati</taxon>
        <taxon>Pseudomonadota</taxon>
        <taxon>Alphaproteobacteria</taxon>
        <taxon>Rhodobacterales</taxon>
        <taxon>Roseobacteraceae</taxon>
        <taxon>Ruegeria</taxon>
    </lineage>
</organism>
<dbReference type="Gene3D" id="3.40.50.2000">
    <property type="entry name" value="Glycogen Phosphorylase B"/>
    <property type="match status" value="2"/>
</dbReference>
<sequence length="392" mass="42495">MTHIAIDASPWENERGFGRFTRNLVAALAARDAGFRYSLLFDQAPTRPVPDGVDTIIAGSGTSMSEASSGTKSRGGADLFTMAKAARRIDCDLFFYPAVYSYFPLLARRPAVVCFHDTIPERFPDLIFPTRRNLLLWQAKCRLAKMQATRVMTISEASAEDLTRILHVPRDRIDIITEGSEAVFRPIADPALLARTRQAYGIPPEAPLLVYLGGFNRHKNVLKLIEAMPQILAQVPQVRLAIVGRSTGARFWDNVEDLKASAAADAARSNSIVFTGEIEDPALAALLCAADALVFPSLWEGFGLPALEAMSCGTPVLSSDRGSLPEVVGDGGLYFDPLSSEALATQVIRLLTEPGLKEDLSKKALARAATFGWDKGAELAEGSFRRALGTGR</sequence>
<dbReference type="SUPFAM" id="SSF53756">
    <property type="entry name" value="UDP-Glycosyltransferase/glycogen phosphorylase"/>
    <property type="match status" value="1"/>
</dbReference>